<dbReference type="SMART" id="SM00717">
    <property type="entry name" value="SANT"/>
    <property type="match status" value="2"/>
</dbReference>
<dbReference type="InterPro" id="IPR009057">
    <property type="entry name" value="Homeodomain-like_sf"/>
</dbReference>
<dbReference type="OrthoDB" id="2143914at2759"/>
<dbReference type="InterPro" id="IPR001005">
    <property type="entry name" value="SANT/Myb"/>
</dbReference>
<dbReference type="VEuPathDB" id="TrichDB:TRFO_35905"/>
<evidence type="ECO:0000256" key="4">
    <source>
        <dbReference type="ARBA" id="ARBA00023242"/>
    </source>
</evidence>
<keyword evidence="3" id="KW-0804">Transcription</keyword>
<dbReference type="GO" id="GO:0001006">
    <property type="term" value="F:RNA polymerase III type 3 promoter sequence-specific DNA binding"/>
    <property type="evidence" value="ECO:0007669"/>
    <property type="project" value="TreeGrafter"/>
</dbReference>
<dbReference type="PANTHER" id="PTHR46621">
    <property type="entry name" value="SNRNA-ACTIVATING PROTEIN COMPLEX SUBUNIT 4"/>
    <property type="match status" value="1"/>
</dbReference>
<evidence type="ECO:0000256" key="1">
    <source>
        <dbReference type="ARBA" id="ARBA00023015"/>
    </source>
</evidence>
<evidence type="ECO:0000313" key="8">
    <source>
        <dbReference type="EMBL" id="OHS97773.1"/>
    </source>
</evidence>
<keyword evidence="4" id="KW-0539">Nucleus</keyword>
<feature type="domain" description="HTH myb-type" evidence="7">
    <location>
        <begin position="9"/>
        <end position="64"/>
    </location>
</feature>
<dbReference type="GO" id="GO:0000978">
    <property type="term" value="F:RNA polymerase II cis-regulatory region sequence-specific DNA binding"/>
    <property type="evidence" value="ECO:0007669"/>
    <property type="project" value="TreeGrafter"/>
</dbReference>
<dbReference type="PANTHER" id="PTHR46621:SF1">
    <property type="entry name" value="SNRNA-ACTIVATING PROTEIN COMPLEX SUBUNIT 4"/>
    <property type="match status" value="1"/>
</dbReference>
<name>A0A1J4JJP5_9EUKA</name>
<organism evidence="8 9">
    <name type="scientific">Tritrichomonas foetus</name>
    <dbReference type="NCBI Taxonomy" id="1144522"/>
    <lineage>
        <taxon>Eukaryota</taxon>
        <taxon>Metamonada</taxon>
        <taxon>Parabasalia</taxon>
        <taxon>Tritrichomonadida</taxon>
        <taxon>Tritrichomonadidae</taxon>
        <taxon>Tritrichomonas</taxon>
    </lineage>
</organism>
<reference evidence="8" key="1">
    <citation type="submission" date="2016-10" db="EMBL/GenBank/DDBJ databases">
        <authorList>
            <person name="Benchimol M."/>
            <person name="Almeida L.G."/>
            <person name="Vasconcelos A.T."/>
            <person name="Perreira-Neves A."/>
            <person name="Rosa I.A."/>
            <person name="Tasca T."/>
            <person name="Bogo M.R."/>
            <person name="de Souza W."/>
        </authorList>
    </citation>
    <scope>NUCLEOTIDE SEQUENCE [LARGE SCALE GENOMIC DNA]</scope>
    <source>
        <strain evidence="8">K</strain>
    </source>
</reference>
<dbReference type="PROSITE" id="PS51294">
    <property type="entry name" value="HTH_MYB"/>
    <property type="match status" value="2"/>
</dbReference>
<dbReference type="GO" id="GO:0042795">
    <property type="term" value="P:snRNA transcription by RNA polymerase II"/>
    <property type="evidence" value="ECO:0007669"/>
    <property type="project" value="TreeGrafter"/>
</dbReference>
<evidence type="ECO:0000313" key="9">
    <source>
        <dbReference type="Proteomes" id="UP000179807"/>
    </source>
</evidence>
<keyword evidence="2" id="KW-0238">DNA-binding</keyword>
<feature type="region of interest" description="Disordered" evidence="5">
    <location>
        <begin position="128"/>
        <end position="153"/>
    </location>
</feature>
<accession>A0A1J4JJP5</accession>
<evidence type="ECO:0000256" key="2">
    <source>
        <dbReference type="ARBA" id="ARBA00023125"/>
    </source>
</evidence>
<feature type="region of interest" description="Disordered" evidence="5">
    <location>
        <begin position="194"/>
        <end position="218"/>
    </location>
</feature>
<dbReference type="InterPro" id="IPR051575">
    <property type="entry name" value="Myb-like_DNA-bd"/>
</dbReference>
<evidence type="ECO:0000259" key="6">
    <source>
        <dbReference type="PROSITE" id="PS50090"/>
    </source>
</evidence>
<dbReference type="Proteomes" id="UP000179807">
    <property type="component" value="Unassembled WGS sequence"/>
</dbReference>
<gene>
    <name evidence="8" type="ORF">TRFO_35905</name>
</gene>
<dbReference type="GO" id="GO:0019185">
    <property type="term" value="C:snRNA-activating protein complex"/>
    <property type="evidence" value="ECO:0007669"/>
    <property type="project" value="TreeGrafter"/>
</dbReference>
<keyword evidence="1" id="KW-0805">Transcription regulation</keyword>
<dbReference type="Pfam" id="PF00249">
    <property type="entry name" value="Myb_DNA-binding"/>
    <property type="match status" value="2"/>
</dbReference>
<dbReference type="AlphaFoldDB" id="A0A1J4JJP5"/>
<evidence type="ECO:0000256" key="5">
    <source>
        <dbReference type="SAM" id="MobiDB-lite"/>
    </source>
</evidence>
<feature type="compositionally biased region" description="Low complexity" evidence="5">
    <location>
        <begin position="200"/>
        <end position="218"/>
    </location>
</feature>
<feature type="compositionally biased region" description="Polar residues" evidence="5">
    <location>
        <begin position="138"/>
        <end position="153"/>
    </location>
</feature>
<evidence type="ECO:0000256" key="3">
    <source>
        <dbReference type="ARBA" id="ARBA00023163"/>
    </source>
</evidence>
<dbReference type="PROSITE" id="PS50090">
    <property type="entry name" value="MYB_LIKE"/>
    <property type="match status" value="2"/>
</dbReference>
<dbReference type="InterPro" id="IPR017930">
    <property type="entry name" value="Myb_dom"/>
</dbReference>
<sequence>MEEEVLNSRKPIRRNKFTPEEDILLTKYVSSYGERNWQYVESFLPNRSARQCRERWKYFLSPNTAEVKKKWTPYEDELLLDKYEQYGSKWSKINHFFKGRTDVSIKNRFHLLQRNHLLRSNTIVKKKSFKKKDVEKSGGNTSKGNHGSKTCSPIKLQNYSKKNAHIMNDTNISDKENFRPNEVEVQSYYVANVPDIPSTSKDSNNSYASDDSSSFSSAAPSTIEIGTRFILELPCPISILCESSSNLHKI</sequence>
<evidence type="ECO:0000259" key="7">
    <source>
        <dbReference type="PROSITE" id="PS51294"/>
    </source>
</evidence>
<keyword evidence="9" id="KW-1185">Reference proteome</keyword>
<proteinExistence type="predicted"/>
<dbReference type="EMBL" id="MLAK01001094">
    <property type="protein sequence ID" value="OHS97773.1"/>
    <property type="molecule type" value="Genomic_DNA"/>
</dbReference>
<protein>
    <submittedName>
        <fullName evidence="8">Myb-like DNA-binding domain containing protein</fullName>
    </submittedName>
</protein>
<feature type="domain" description="Myb-like" evidence="6">
    <location>
        <begin position="9"/>
        <end position="60"/>
    </location>
</feature>
<dbReference type="GeneID" id="94845231"/>
<dbReference type="GO" id="GO:0042796">
    <property type="term" value="P:snRNA transcription by RNA polymerase III"/>
    <property type="evidence" value="ECO:0007669"/>
    <property type="project" value="TreeGrafter"/>
</dbReference>
<dbReference type="Gene3D" id="1.10.10.60">
    <property type="entry name" value="Homeodomain-like"/>
    <property type="match status" value="2"/>
</dbReference>
<dbReference type="RefSeq" id="XP_068350910.1">
    <property type="nucleotide sequence ID" value="XM_068510527.1"/>
</dbReference>
<feature type="domain" description="HTH myb-type" evidence="7">
    <location>
        <begin position="67"/>
        <end position="117"/>
    </location>
</feature>
<comment type="caution">
    <text evidence="8">The sequence shown here is derived from an EMBL/GenBank/DDBJ whole genome shotgun (WGS) entry which is preliminary data.</text>
</comment>
<dbReference type="CDD" id="cd00167">
    <property type="entry name" value="SANT"/>
    <property type="match status" value="2"/>
</dbReference>
<feature type="domain" description="Myb-like" evidence="6">
    <location>
        <begin position="63"/>
        <end position="113"/>
    </location>
</feature>
<dbReference type="SUPFAM" id="SSF46689">
    <property type="entry name" value="Homeodomain-like"/>
    <property type="match status" value="1"/>
</dbReference>